<dbReference type="KEGG" id="pmaw:MACH26_22680"/>
<sequence>MRLFHSFSKYLNLALMEGQLLGINLLSGPDSDLCPVTHFESSFWPAETGINTDNFCADTAVKNTECRHK</sequence>
<protein>
    <submittedName>
        <fullName evidence="1">Uncharacterized protein</fullName>
    </submittedName>
</protein>
<gene>
    <name evidence="1" type="ORF">MACH26_22680</name>
</gene>
<reference evidence="1" key="1">
    <citation type="submission" date="2023-01" db="EMBL/GenBank/DDBJ databases">
        <title>Complete genome sequence of Planctobacterium marinum strain Dej080120_11.</title>
        <authorList>
            <person name="Ueki S."/>
            <person name="Maruyama F."/>
        </authorList>
    </citation>
    <scope>NUCLEOTIDE SEQUENCE</scope>
    <source>
        <strain evidence="1">Dej080120_11</strain>
    </source>
</reference>
<accession>A0AA48HQC7</accession>
<organism evidence="1 2">
    <name type="scientific">Planctobacterium marinum</name>
    <dbReference type="NCBI Taxonomy" id="1631968"/>
    <lineage>
        <taxon>Bacteria</taxon>
        <taxon>Pseudomonadati</taxon>
        <taxon>Pseudomonadota</taxon>
        <taxon>Gammaproteobacteria</taxon>
        <taxon>Alteromonadales</taxon>
        <taxon>Alteromonadaceae</taxon>
        <taxon>Planctobacterium</taxon>
    </lineage>
</organism>
<dbReference type="AlphaFoldDB" id="A0AA48HQC7"/>
<keyword evidence="2" id="KW-1185">Reference proteome</keyword>
<dbReference type="EMBL" id="AP027272">
    <property type="protein sequence ID" value="BDX06747.1"/>
    <property type="molecule type" value="Genomic_DNA"/>
</dbReference>
<dbReference type="Proteomes" id="UP001333710">
    <property type="component" value="Chromosome"/>
</dbReference>
<proteinExistence type="predicted"/>
<name>A0AA48HQC7_9ALTE</name>
<evidence type="ECO:0000313" key="2">
    <source>
        <dbReference type="Proteomes" id="UP001333710"/>
    </source>
</evidence>
<evidence type="ECO:0000313" key="1">
    <source>
        <dbReference type="EMBL" id="BDX06747.1"/>
    </source>
</evidence>